<keyword evidence="4" id="KW-0472">Membrane</keyword>
<dbReference type="GeneID" id="8849917"/>
<organism evidence="8">
    <name type="scientific">Naegleria gruberi</name>
    <name type="common">Amoeba</name>
    <dbReference type="NCBI Taxonomy" id="5762"/>
    <lineage>
        <taxon>Eukaryota</taxon>
        <taxon>Discoba</taxon>
        <taxon>Heterolobosea</taxon>
        <taxon>Tetramitia</taxon>
        <taxon>Eutetramitia</taxon>
        <taxon>Vahlkampfiidae</taxon>
        <taxon>Naegleria</taxon>
    </lineage>
</organism>
<evidence type="ECO:0000256" key="2">
    <source>
        <dbReference type="ARBA" id="ARBA00022448"/>
    </source>
</evidence>
<feature type="domain" description="MHD" evidence="6">
    <location>
        <begin position="176"/>
        <end position="442"/>
    </location>
</feature>
<dbReference type="AlphaFoldDB" id="D2V2G6"/>
<gene>
    <name evidence="7" type="ORF">NAEGRDRAFT_37747</name>
</gene>
<comment type="subcellular location">
    <subcellularLocation>
        <location evidence="1">Endomembrane system</location>
    </subcellularLocation>
</comment>
<reference evidence="7 8" key="1">
    <citation type="journal article" date="2010" name="Cell">
        <title>The genome of Naegleria gruberi illuminates early eukaryotic versatility.</title>
        <authorList>
            <person name="Fritz-Laylin L.K."/>
            <person name="Prochnik S.E."/>
            <person name="Ginger M.L."/>
            <person name="Dacks J.B."/>
            <person name="Carpenter M.L."/>
            <person name="Field M.C."/>
            <person name="Kuo A."/>
            <person name="Paredez A."/>
            <person name="Chapman J."/>
            <person name="Pham J."/>
            <person name="Shu S."/>
            <person name="Neupane R."/>
            <person name="Cipriano M."/>
            <person name="Mancuso J."/>
            <person name="Tu H."/>
            <person name="Salamov A."/>
            <person name="Lindquist E."/>
            <person name="Shapiro H."/>
            <person name="Lucas S."/>
            <person name="Grigoriev I.V."/>
            <person name="Cande W.Z."/>
            <person name="Fulton C."/>
            <person name="Rokhsar D.S."/>
            <person name="Dawson S.C."/>
        </authorList>
    </citation>
    <scope>NUCLEOTIDE SEQUENCE [LARGE SCALE GENOMIC DNA]</scope>
    <source>
        <strain evidence="7 8">NEG-M</strain>
    </source>
</reference>
<dbReference type="CDD" id="cd09253">
    <property type="entry name" value="AP-4_Mu4_Cterm"/>
    <property type="match status" value="1"/>
</dbReference>
<evidence type="ECO:0000256" key="1">
    <source>
        <dbReference type="ARBA" id="ARBA00004308"/>
    </source>
</evidence>
<dbReference type="STRING" id="5762.D2V2G6"/>
<dbReference type="OMA" id="SPITIFE"/>
<dbReference type="GO" id="GO:0030131">
    <property type="term" value="C:clathrin adaptor complex"/>
    <property type="evidence" value="ECO:0007669"/>
    <property type="project" value="UniProtKB-UniRule"/>
</dbReference>
<dbReference type="InterPro" id="IPR011012">
    <property type="entry name" value="Longin-like_dom_sf"/>
</dbReference>
<name>D2V2G6_NAEGR</name>
<dbReference type="FunFam" id="3.30.450.60:FF:000002">
    <property type="entry name" value="AP-2 complex subunit mu, putative"/>
    <property type="match status" value="1"/>
</dbReference>
<dbReference type="CDD" id="cd14838">
    <property type="entry name" value="AP4_Mu_N"/>
    <property type="match status" value="1"/>
</dbReference>
<dbReference type="RefSeq" id="XP_002681639.1">
    <property type="nucleotide sequence ID" value="XM_002681593.1"/>
</dbReference>
<evidence type="ECO:0000256" key="4">
    <source>
        <dbReference type="ARBA" id="ARBA00023136"/>
    </source>
</evidence>
<dbReference type="Pfam" id="PF00928">
    <property type="entry name" value="Adap_comp_sub"/>
    <property type="match status" value="1"/>
</dbReference>
<dbReference type="InterPro" id="IPR036168">
    <property type="entry name" value="AP2_Mu_C_sf"/>
</dbReference>
<dbReference type="InterPro" id="IPR001392">
    <property type="entry name" value="Clathrin_mu"/>
</dbReference>
<sequence length="445" mass="51051">MTTITHFFVLSSRGDKIIARNYRYDIFDEVEDLFFRNVRNESMENYGKPIFNQLGINFFHVRKSGLYIVCTSRENCSPITIFELLERACILIRDFTGQLSEDSIRKNFVMVYELLDELFDWGKVQTTQTNILTYCIHNEPIETVDVPTTAGLLNLSFIDPKTVKSTATCLPIQKKNDQIFVDVLERINCEMNAEGSVLRSEIIGSIVVKSYLMGSPLIRIALNQDLAIGTDTNTPYSAIRVDALNFNEIINREEFEMGRQLSFYPQDGETTLLSYRVTNNHHVIMPFRVSPYISKFNEYKIEASFKVRSDFPASTSATGVFVRIPVPKNATSCGVVIGNDKETQQSYEYKEKDKVVIWGIKKFPGASEQFIKLRITLPEPNRIDERKLIGPVSMKFEIPMHNMSGLQLRYLKIGNDSLNNDNKNKQKRWVRYVTQAGSYCGRVSM</sequence>
<dbReference type="PIRSF" id="PIRSF005992">
    <property type="entry name" value="Clathrin_mu"/>
    <property type="match status" value="1"/>
</dbReference>
<dbReference type="InterPro" id="IPR028565">
    <property type="entry name" value="MHD"/>
</dbReference>
<evidence type="ECO:0000259" key="6">
    <source>
        <dbReference type="PROSITE" id="PS51072"/>
    </source>
</evidence>
<dbReference type="Proteomes" id="UP000006671">
    <property type="component" value="Unassembled WGS sequence"/>
</dbReference>
<dbReference type="EMBL" id="GG738849">
    <property type="protein sequence ID" value="EFC48895.1"/>
    <property type="molecule type" value="Genomic_DNA"/>
</dbReference>
<evidence type="ECO:0000313" key="8">
    <source>
        <dbReference type="Proteomes" id="UP000006671"/>
    </source>
</evidence>
<dbReference type="GO" id="GO:0016192">
    <property type="term" value="P:vesicle-mediated transport"/>
    <property type="evidence" value="ECO:0007669"/>
    <property type="project" value="InterPro"/>
</dbReference>
<dbReference type="eggNOG" id="KOG0937">
    <property type="taxonomic scope" value="Eukaryota"/>
</dbReference>
<dbReference type="SUPFAM" id="SSF64356">
    <property type="entry name" value="SNARE-like"/>
    <property type="match status" value="1"/>
</dbReference>
<proteinExistence type="inferred from homology"/>
<dbReference type="GO" id="GO:0006886">
    <property type="term" value="P:intracellular protein transport"/>
    <property type="evidence" value="ECO:0007669"/>
    <property type="project" value="UniProtKB-UniRule"/>
</dbReference>
<dbReference type="InterPro" id="IPR050431">
    <property type="entry name" value="Adaptor_comp_med_subunit"/>
</dbReference>
<dbReference type="PROSITE" id="PS51072">
    <property type="entry name" value="MHD"/>
    <property type="match status" value="1"/>
</dbReference>
<dbReference type="VEuPathDB" id="AmoebaDB:NAEGRDRAFT_37747"/>
<evidence type="ECO:0000256" key="5">
    <source>
        <dbReference type="PIRNR" id="PIRNR005992"/>
    </source>
</evidence>
<accession>D2V2G6</accession>
<keyword evidence="8" id="KW-1185">Reference proteome</keyword>
<comment type="similarity">
    <text evidence="5">Belongs to the adaptor complexes medium subunit family.</text>
</comment>
<dbReference type="KEGG" id="ngr:NAEGRDRAFT_37747"/>
<dbReference type="OrthoDB" id="10259133at2759"/>
<evidence type="ECO:0000313" key="7">
    <source>
        <dbReference type="EMBL" id="EFC48895.1"/>
    </source>
</evidence>
<dbReference type="InParanoid" id="D2V2G6"/>
<evidence type="ECO:0000256" key="3">
    <source>
        <dbReference type="ARBA" id="ARBA00022927"/>
    </source>
</evidence>
<keyword evidence="3 5" id="KW-0653">Protein transport</keyword>
<dbReference type="SUPFAM" id="SSF49447">
    <property type="entry name" value="Second domain of Mu2 adaptin subunit (ap50) of ap2 adaptor"/>
    <property type="match status" value="1"/>
</dbReference>
<dbReference type="Gene3D" id="2.60.40.1170">
    <property type="entry name" value="Mu homology domain, subdomain B"/>
    <property type="match status" value="2"/>
</dbReference>
<dbReference type="PRINTS" id="PR00314">
    <property type="entry name" value="CLATHRINADPT"/>
</dbReference>
<dbReference type="PANTHER" id="PTHR10529">
    <property type="entry name" value="AP COMPLEX SUBUNIT MU"/>
    <property type="match status" value="1"/>
</dbReference>
<protein>
    <submittedName>
        <fullName evidence="7">Clathrin coat assembly protein</fullName>
    </submittedName>
</protein>
<keyword evidence="2 5" id="KW-0813">Transport</keyword>
<dbReference type="GO" id="GO:0012505">
    <property type="term" value="C:endomembrane system"/>
    <property type="evidence" value="ECO:0007669"/>
    <property type="project" value="UniProtKB-SubCell"/>
</dbReference>
<dbReference type="Gene3D" id="3.30.450.60">
    <property type="match status" value="1"/>
</dbReference>